<dbReference type="Proteomes" id="UP000229907">
    <property type="component" value="Chromosome"/>
</dbReference>
<gene>
    <name evidence="2" type="ORF">BcFMB_09180</name>
</gene>
<evidence type="ECO:0000313" key="3">
    <source>
        <dbReference type="Proteomes" id="UP000229907"/>
    </source>
</evidence>
<feature type="compositionally biased region" description="Basic and acidic residues" evidence="1">
    <location>
        <begin position="160"/>
        <end position="175"/>
    </location>
</feature>
<proteinExistence type="predicted"/>
<sequence>MAEENTTEPDKPDVSQDDAQTNPEDVKNQSPWEKAGEEFDPEKAWNLVQHLREENKGLKERNRAYEDERLSDKEKAERDLAEAREQLERVKAERTLAQIRAKYPQLTDGDMEFLGSGTPEELSARAAKLAARFDAAKASAGPEGNINPLRRRPSGGTDPTKPRHTDWIRDALAKH</sequence>
<evidence type="ECO:0008006" key="4">
    <source>
        <dbReference type="Google" id="ProtNLM"/>
    </source>
</evidence>
<evidence type="ECO:0000256" key="1">
    <source>
        <dbReference type="SAM" id="MobiDB-lite"/>
    </source>
</evidence>
<reference evidence="2 3" key="1">
    <citation type="submission" date="2016-11" db="EMBL/GenBank/DDBJ databases">
        <title>complete genome sequence of Bifidobacterium choerinum strain FMB-1.</title>
        <authorList>
            <person name="Park C.-S."/>
            <person name="Jung D.-H."/>
            <person name="Choi D.-S."/>
        </authorList>
    </citation>
    <scope>NUCLEOTIDE SEQUENCE [LARGE SCALE GENOMIC DNA]</scope>
    <source>
        <strain evidence="2 3">FMB-1</strain>
    </source>
</reference>
<accession>A0A2D3D7H9</accession>
<feature type="compositionally biased region" description="Polar residues" evidence="1">
    <location>
        <begin position="17"/>
        <end position="31"/>
    </location>
</feature>
<feature type="region of interest" description="Disordered" evidence="1">
    <location>
        <begin position="1"/>
        <end position="41"/>
    </location>
</feature>
<dbReference type="RefSeq" id="WP_099721640.1">
    <property type="nucleotide sequence ID" value="NZ_CP018044.1"/>
</dbReference>
<dbReference type="EMBL" id="CP018044">
    <property type="protein sequence ID" value="ATU21065.1"/>
    <property type="molecule type" value="Genomic_DNA"/>
</dbReference>
<dbReference type="AlphaFoldDB" id="A0A2D3D7H9"/>
<evidence type="ECO:0000313" key="2">
    <source>
        <dbReference type="EMBL" id="ATU21065.1"/>
    </source>
</evidence>
<protein>
    <recommendedName>
        <fullName evidence="4">Scaffolding protein</fullName>
    </recommendedName>
</protein>
<organism evidence="2 3">
    <name type="scientific">Bifidobacterium choerinum</name>
    <dbReference type="NCBI Taxonomy" id="35760"/>
    <lineage>
        <taxon>Bacteria</taxon>
        <taxon>Bacillati</taxon>
        <taxon>Actinomycetota</taxon>
        <taxon>Actinomycetes</taxon>
        <taxon>Bifidobacteriales</taxon>
        <taxon>Bifidobacteriaceae</taxon>
        <taxon>Bifidobacterium</taxon>
    </lineage>
</organism>
<name>A0A2D3D7H9_9BIFI</name>
<feature type="region of interest" description="Disordered" evidence="1">
    <location>
        <begin position="54"/>
        <end position="79"/>
    </location>
</feature>
<dbReference type="KEGG" id="bcho:BcFMB_09180"/>
<feature type="region of interest" description="Disordered" evidence="1">
    <location>
        <begin position="134"/>
        <end position="175"/>
    </location>
</feature>